<dbReference type="EMBL" id="CM000144">
    <property type="protein sequence ID" value="EAZ39512.1"/>
    <property type="molecule type" value="Genomic_DNA"/>
</dbReference>
<evidence type="ECO:0000313" key="1">
    <source>
        <dbReference type="EMBL" id="EAZ39512.1"/>
    </source>
</evidence>
<accession>A3BIX3</accession>
<reference evidence="1" key="1">
    <citation type="journal article" date="2005" name="PLoS Biol.">
        <title>The genomes of Oryza sativa: a history of duplications.</title>
        <authorList>
            <person name="Yu J."/>
            <person name="Wang J."/>
            <person name="Lin W."/>
            <person name="Li S."/>
            <person name="Li H."/>
            <person name="Zhou J."/>
            <person name="Ni P."/>
            <person name="Dong W."/>
            <person name="Hu S."/>
            <person name="Zeng C."/>
            <person name="Zhang J."/>
            <person name="Zhang Y."/>
            <person name="Li R."/>
            <person name="Xu Z."/>
            <person name="Li S."/>
            <person name="Li X."/>
            <person name="Zheng H."/>
            <person name="Cong L."/>
            <person name="Lin L."/>
            <person name="Yin J."/>
            <person name="Geng J."/>
            <person name="Li G."/>
            <person name="Shi J."/>
            <person name="Liu J."/>
            <person name="Lv H."/>
            <person name="Li J."/>
            <person name="Wang J."/>
            <person name="Deng Y."/>
            <person name="Ran L."/>
            <person name="Shi X."/>
            <person name="Wang X."/>
            <person name="Wu Q."/>
            <person name="Li C."/>
            <person name="Ren X."/>
            <person name="Wang J."/>
            <person name="Wang X."/>
            <person name="Li D."/>
            <person name="Liu D."/>
            <person name="Zhang X."/>
            <person name="Ji Z."/>
            <person name="Zhao W."/>
            <person name="Sun Y."/>
            <person name="Zhang Z."/>
            <person name="Bao J."/>
            <person name="Han Y."/>
            <person name="Dong L."/>
            <person name="Ji J."/>
            <person name="Chen P."/>
            <person name="Wu S."/>
            <person name="Liu J."/>
            <person name="Xiao Y."/>
            <person name="Bu D."/>
            <person name="Tan J."/>
            <person name="Yang L."/>
            <person name="Ye C."/>
            <person name="Zhang J."/>
            <person name="Xu J."/>
            <person name="Zhou Y."/>
            <person name="Yu Y."/>
            <person name="Zhang B."/>
            <person name="Zhuang S."/>
            <person name="Wei H."/>
            <person name="Liu B."/>
            <person name="Lei M."/>
            <person name="Yu H."/>
            <person name="Li Y."/>
            <person name="Xu H."/>
            <person name="Wei S."/>
            <person name="He X."/>
            <person name="Fang L."/>
            <person name="Zhang Z."/>
            <person name="Zhang Y."/>
            <person name="Huang X."/>
            <person name="Su Z."/>
            <person name="Tong W."/>
            <person name="Li J."/>
            <person name="Tong Z."/>
            <person name="Li S."/>
            <person name="Ye J."/>
            <person name="Wang L."/>
            <person name="Fang L."/>
            <person name="Lei T."/>
            <person name="Chen C."/>
            <person name="Chen H."/>
            <person name="Xu Z."/>
            <person name="Li H."/>
            <person name="Huang H."/>
            <person name="Zhang F."/>
            <person name="Xu H."/>
            <person name="Li N."/>
            <person name="Zhao C."/>
            <person name="Li S."/>
            <person name="Dong L."/>
            <person name="Huang Y."/>
            <person name="Li L."/>
            <person name="Xi Y."/>
            <person name="Qi Q."/>
            <person name="Li W."/>
            <person name="Zhang B."/>
            <person name="Hu W."/>
            <person name="Zhang Y."/>
            <person name="Tian X."/>
            <person name="Jiao Y."/>
            <person name="Liang X."/>
            <person name="Jin J."/>
            <person name="Gao L."/>
            <person name="Zheng W."/>
            <person name="Hao B."/>
            <person name="Liu S."/>
            <person name="Wang W."/>
            <person name="Yuan L."/>
            <person name="Cao M."/>
            <person name="McDermott J."/>
            <person name="Samudrala R."/>
            <person name="Wang J."/>
            <person name="Wong G.K."/>
            <person name="Yang H."/>
        </authorList>
    </citation>
    <scope>NUCLEOTIDE SEQUENCE [LARGE SCALE GENOMIC DNA]</scope>
</reference>
<sequence length="155" mass="16207">MELLEAGAGELEPMRSAPVSSNSISQPPPQVPPHPCAGCFGYKVIHAVYIHRMKVVKVHGSIIVKVKVDGGIIIEVEVDVGVDGGIIVEVDIDGSIILEVEVGVIGGIIVEVEVDNSIILKGEVGVDGGIIIKVDVRAKVGVANVDINIVFDVIC</sequence>
<dbReference type="AlphaFoldDB" id="A3BIX3"/>
<reference evidence="1" key="2">
    <citation type="submission" date="2008-12" db="EMBL/GenBank/DDBJ databases">
        <title>Improved gene annotation of the rice (Oryza sativa) genomes.</title>
        <authorList>
            <person name="Wang J."/>
            <person name="Li R."/>
            <person name="Fan W."/>
            <person name="Huang Q."/>
            <person name="Zhang J."/>
            <person name="Zhou Y."/>
            <person name="Hu Y."/>
            <person name="Zi S."/>
            <person name="Li J."/>
            <person name="Ni P."/>
            <person name="Zheng H."/>
            <person name="Zhang Y."/>
            <person name="Zhao M."/>
            <person name="Hao Q."/>
            <person name="McDermott J."/>
            <person name="Samudrala R."/>
            <person name="Kristiansen K."/>
            <person name="Wong G.K.-S."/>
        </authorList>
    </citation>
    <scope>NUCLEOTIDE SEQUENCE</scope>
</reference>
<gene>
    <name evidence="1" type="ORF">OsJ_23949</name>
</gene>
<protein>
    <submittedName>
        <fullName evidence="1">Uncharacterized protein</fullName>
    </submittedName>
</protein>
<name>A3BIX3_ORYSJ</name>
<organism evidence="1">
    <name type="scientific">Oryza sativa subsp. japonica</name>
    <name type="common">Rice</name>
    <dbReference type="NCBI Taxonomy" id="39947"/>
    <lineage>
        <taxon>Eukaryota</taxon>
        <taxon>Viridiplantae</taxon>
        <taxon>Streptophyta</taxon>
        <taxon>Embryophyta</taxon>
        <taxon>Tracheophyta</taxon>
        <taxon>Spermatophyta</taxon>
        <taxon>Magnoliopsida</taxon>
        <taxon>Liliopsida</taxon>
        <taxon>Poales</taxon>
        <taxon>Poaceae</taxon>
        <taxon>BOP clade</taxon>
        <taxon>Oryzoideae</taxon>
        <taxon>Oryzeae</taxon>
        <taxon>Oryzinae</taxon>
        <taxon>Oryza</taxon>
        <taxon>Oryza sativa</taxon>
    </lineage>
</organism>
<proteinExistence type="predicted"/>
<dbReference type="Proteomes" id="UP000007752">
    <property type="component" value="Chromosome 7"/>
</dbReference>